<dbReference type="InterPro" id="IPR003171">
    <property type="entry name" value="Mehydrof_redctse-like"/>
</dbReference>
<dbReference type="Proteomes" id="UP000738325">
    <property type="component" value="Unassembled WGS sequence"/>
</dbReference>
<dbReference type="PANTHER" id="PTHR45754">
    <property type="entry name" value="METHYLENETETRAHYDROFOLATE REDUCTASE"/>
    <property type="match status" value="1"/>
</dbReference>
<dbReference type="GO" id="GO:0035999">
    <property type="term" value="P:tetrahydrofolate interconversion"/>
    <property type="evidence" value="ECO:0007669"/>
    <property type="project" value="TreeGrafter"/>
</dbReference>
<feature type="domain" description="MTHFR SAM-binding regulatory" evidence="9">
    <location>
        <begin position="352"/>
        <end position="530"/>
    </location>
</feature>
<evidence type="ECO:0000256" key="5">
    <source>
        <dbReference type="ARBA" id="ARBA00022827"/>
    </source>
</evidence>
<proteinExistence type="inferred from homology"/>
<gene>
    <name evidence="10" type="ORF">BGZ99_002125</name>
</gene>
<dbReference type="NCBIfam" id="TIGR00677">
    <property type="entry name" value="fadh2_euk"/>
    <property type="match status" value="1"/>
</dbReference>
<dbReference type="InterPro" id="IPR053806">
    <property type="entry name" value="MTHFR_C"/>
</dbReference>
<evidence type="ECO:0000256" key="8">
    <source>
        <dbReference type="RuleBase" id="RU004254"/>
    </source>
</evidence>
<comment type="caution">
    <text evidence="10">The sequence shown here is derived from an EMBL/GenBank/DDBJ whole genome shotgun (WGS) entry which is preliminary data.</text>
</comment>
<dbReference type="InterPro" id="IPR029041">
    <property type="entry name" value="FAD-linked_oxidoreductase-like"/>
</dbReference>
<dbReference type="InterPro" id="IPR004621">
    <property type="entry name" value="Fadh2_euk"/>
</dbReference>
<dbReference type="CDD" id="cd00537">
    <property type="entry name" value="MTHFR"/>
    <property type="match status" value="1"/>
</dbReference>
<sequence length="666" mass="73626">MKIVDKIAQKSAEGKPFYSFEYFPPKTTQGLSNLFDRIGRMKTLSPLFITCTWGAGGSTFEKTTELSAVAQTIHGLETCMHLTCTNMDRGKVDDALAEAKSAGIQNILALRGDPPRGQEYWTQADDTFVHAIDLVRYIRQQHGDYFCIGVAGYPEGHMDSPDLSNEEEILFLKAKVDAGADFVLTQLFYDVEGFLVWEKQCRSLGIVCPIIPGIMPIQSYNGFRRITNLAKIRIPAAVAAALEPIKSDDQKVKDYGVELASMTIERLMYAGITGFHICTLNLEKSVRLILERVGFVLPAASAQMQMQQLVVHNEPTHVDINMSTPGLAAAAAAAATATTIAMSDADGAESQLDSILWKASGDLTGRSESWDDFPNGRWGDARSPAFGDLDGYGASLKVEPRLALEMWKRPKSKEDITQLFVEFIQGKIPLLPWSEGSPLPETEAIQSRLVACNRHGLWTVGSQPAVDGKPSTDPQVGWGPKGGRVYQKAFLELFVGPDEVAAMVDKLRTASPWITFFAASRDGDVVTNTTGDVYIEQEKIAELKKICGKTKDAAPSTAHAESKSEETPICETPFTKQDDALVEGANAVTWGVFPDKEIIQPTVIEKVSFLAWRDEAFEIWRDWEHLYPKGSDSQRLLHQIGHDYWLLNVVHNDFRNEDGIWEVVLS</sequence>
<feature type="domain" description="MTHFR SAM-binding regulatory" evidence="9">
    <location>
        <begin position="585"/>
        <end position="664"/>
    </location>
</feature>
<keyword evidence="7" id="KW-0560">Oxidoreductase</keyword>
<dbReference type="Gene3D" id="3.20.20.220">
    <property type="match status" value="1"/>
</dbReference>
<accession>A0A9P6V0J5</accession>
<reference evidence="10" key="1">
    <citation type="journal article" date="2020" name="Fungal Divers.">
        <title>Resolving the Mortierellaceae phylogeny through synthesis of multi-gene phylogenetics and phylogenomics.</title>
        <authorList>
            <person name="Vandepol N."/>
            <person name="Liber J."/>
            <person name="Desiro A."/>
            <person name="Na H."/>
            <person name="Kennedy M."/>
            <person name="Barry K."/>
            <person name="Grigoriev I.V."/>
            <person name="Miller A.N."/>
            <person name="O'Donnell K."/>
            <person name="Stajich J.E."/>
            <person name="Bonito G."/>
        </authorList>
    </citation>
    <scope>NUCLEOTIDE SEQUENCE</scope>
    <source>
        <strain evidence="10">REB-010B</strain>
    </source>
</reference>
<dbReference type="OrthoDB" id="16284at2759"/>
<comment type="cofactor">
    <cofactor evidence="1">
        <name>FAD</name>
        <dbReference type="ChEBI" id="CHEBI:57692"/>
    </cofactor>
</comment>
<evidence type="ECO:0000256" key="6">
    <source>
        <dbReference type="ARBA" id="ARBA00022857"/>
    </source>
</evidence>
<keyword evidence="11" id="KW-1185">Reference proteome</keyword>
<comment type="pathway">
    <text evidence="2 8">One-carbon metabolism; tetrahydrofolate interconversion.</text>
</comment>
<evidence type="ECO:0000313" key="10">
    <source>
        <dbReference type="EMBL" id="KAG0329414.1"/>
    </source>
</evidence>
<dbReference type="GO" id="GO:0004489">
    <property type="term" value="F:methylenetetrahydrofolate reductase [NAD(P)H] activity"/>
    <property type="evidence" value="ECO:0007669"/>
    <property type="project" value="InterPro"/>
</dbReference>
<dbReference type="GO" id="GO:0071949">
    <property type="term" value="F:FAD binding"/>
    <property type="evidence" value="ECO:0007669"/>
    <property type="project" value="TreeGrafter"/>
</dbReference>
<keyword evidence="6" id="KW-0521">NADP</keyword>
<dbReference type="GO" id="GO:0009086">
    <property type="term" value="P:methionine biosynthetic process"/>
    <property type="evidence" value="ECO:0007669"/>
    <property type="project" value="TreeGrafter"/>
</dbReference>
<evidence type="ECO:0000259" key="9">
    <source>
        <dbReference type="Pfam" id="PF21895"/>
    </source>
</evidence>
<evidence type="ECO:0000256" key="7">
    <source>
        <dbReference type="ARBA" id="ARBA00023002"/>
    </source>
</evidence>
<dbReference type="Pfam" id="PF02219">
    <property type="entry name" value="MTHFR"/>
    <property type="match status" value="1"/>
</dbReference>
<keyword evidence="5" id="KW-0274">FAD</keyword>
<dbReference type="Pfam" id="PF21895">
    <property type="entry name" value="MTHFR_C"/>
    <property type="match status" value="2"/>
</dbReference>
<evidence type="ECO:0000256" key="3">
    <source>
        <dbReference type="ARBA" id="ARBA00006743"/>
    </source>
</evidence>
<evidence type="ECO:0000256" key="4">
    <source>
        <dbReference type="ARBA" id="ARBA00022630"/>
    </source>
</evidence>
<comment type="similarity">
    <text evidence="3">Belongs to the methylenetetrahydrofolate reductase family.</text>
</comment>
<evidence type="ECO:0000256" key="2">
    <source>
        <dbReference type="ARBA" id="ARBA00004777"/>
    </source>
</evidence>
<evidence type="ECO:0000256" key="1">
    <source>
        <dbReference type="ARBA" id="ARBA00001974"/>
    </source>
</evidence>
<keyword evidence="4" id="KW-0285">Flavoprotein</keyword>
<organism evidence="10 11">
    <name type="scientific">Dissophora globulifera</name>
    <dbReference type="NCBI Taxonomy" id="979702"/>
    <lineage>
        <taxon>Eukaryota</taxon>
        <taxon>Fungi</taxon>
        <taxon>Fungi incertae sedis</taxon>
        <taxon>Mucoromycota</taxon>
        <taxon>Mortierellomycotina</taxon>
        <taxon>Mortierellomycetes</taxon>
        <taxon>Mortierellales</taxon>
        <taxon>Mortierellaceae</taxon>
        <taxon>Dissophora</taxon>
    </lineage>
</organism>
<dbReference type="EMBL" id="JAAAIP010000016">
    <property type="protein sequence ID" value="KAG0329414.1"/>
    <property type="molecule type" value="Genomic_DNA"/>
</dbReference>
<dbReference type="SUPFAM" id="SSF51730">
    <property type="entry name" value="FAD-linked oxidoreductase"/>
    <property type="match status" value="1"/>
</dbReference>
<dbReference type="AlphaFoldDB" id="A0A9P6V0J5"/>
<name>A0A9P6V0J5_9FUNG</name>
<dbReference type="FunFam" id="3.20.20.220:FF:000002">
    <property type="entry name" value="Methylenetetrahydrofolate reductase"/>
    <property type="match status" value="1"/>
</dbReference>
<protein>
    <recommendedName>
        <fullName evidence="9">MTHFR SAM-binding regulatory domain-containing protein</fullName>
    </recommendedName>
</protein>
<dbReference type="GO" id="GO:0005829">
    <property type="term" value="C:cytosol"/>
    <property type="evidence" value="ECO:0007669"/>
    <property type="project" value="TreeGrafter"/>
</dbReference>
<evidence type="ECO:0000313" key="11">
    <source>
        <dbReference type="Proteomes" id="UP000738325"/>
    </source>
</evidence>
<dbReference type="PANTHER" id="PTHR45754:SF1">
    <property type="entry name" value="METHYLENETETRAHYDROFOLATE REDUCTASE 1"/>
    <property type="match status" value="1"/>
</dbReference>